<keyword evidence="1" id="KW-0106">Calcium</keyword>
<dbReference type="GO" id="GO:0005856">
    <property type="term" value="C:cytoskeleton"/>
    <property type="evidence" value="ECO:0007669"/>
    <property type="project" value="InterPro"/>
</dbReference>
<dbReference type="OrthoDB" id="313446at2759"/>
<evidence type="ECO:0000256" key="2">
    <source>
        <dbReference type="SAM" id="MobiDB-lite"/>
    </source>
</evidence>
<dbReference type="Proteomes" id="UP000735874">
    <property type="component" value="Unassembled WGS sequence"/>
</dbReference>
<dbReference type="Pfam" id="PF26186">
    <property type="entry name" value="NPHP4_C2_3rd"/>
    <property type="match status" value="1"/>
</dbReference>
<feature type="compositionally biased region" description="Basic residues" evidence="2">
    <location>
        <begin position="51"/>
        <end position="62"/>
    </location>
</feature>
<feature type="region of interest" description="Disordered" evidence="2">
    <location>
        <begin position="692"/>
        <end position="768"/>
    </location>
</feature>
<dbReference type="Proteomes" id="UP000736787">
    <property type="component" value="Unassembled WGS sequence"/>
</dbReference>
<dbReference type="GO" id="GO:0097730">
    <property type="term" value="C:non-motile cilium"/>
    <property type="evidence" value="ECO:0007669"/>
    <property type="project" value="InterPro"/>
</dbReference>
<dbReference type="Proteomes" id="UP000760860">
    <property type="component" value="Unassembled WGS sequence"/>
</dbReference>
<dbReference type="PANTHER" id="PTHR31043:SF3">
    <property type="entry name" value="NEPHROCYSTIN-4"/>
    <property type="match status" value="1"/>
</dbReference>
<dbReference type="Pfam" id="PF26015">
    <property type="entry name" value="Ig_NPH4_3rd"/>
    <property type="match status" value="1"/>
</dbReference>
<feature type="domain" description="EF-hand" evidence="3">
    <location>
        <begin position="1403"/>
        <end position="1438"/>
    </location>
</feature>
<dbReference type="Gene3D" id="1.10.238.10">
    <property type="entry name" value="EF-hand"/>
    <property type="match status" value="8"/>
</dbReference>
<feature type="domain" description="EF-hand" evidence="3">
    <location>
        <begin position="1773"/>
        <end position="1808"/>
    </location>
</feature>
<dbReference type="PANTHER" id="PTHR31043">
    <property type="entry name" value="NEPHROCYSTIN-4"/>
    <property type="match status" value="1"/>
</dbReference>
<dbReference type="EMBL" id="RCMK01000403">
    <property type="protein sequence ID" value="KAG2930975.1"/>
    <property type="molecule type" value="Genomic_DNA"/>
</dbReference>
<dbReference type="EMBL" id="RCMV01000174">
    <property type="protein sequence ID" value="KAG3222601.1"/>
    <property type="molecule type" value="Genomic_DNA"/>
</dbReference>
<evidence type="ECO:0000313" key="7">
    <source>
        <dbReference type="EMBL" id="KAG2991979.1"/>
    </source>
</evidence>
<feature type="compositionally biased region" description="Polar residues" evidence="2">
    <location>
        <begin position="726"/>
        <end position="739"/>
    </location>
</feature>
<feature type="region of interest" description="Disordered" evidence="2">
    <location>
        <begin position="1"/>
        <end position="80"/>
    </location>
</feature>
<dbReference type="InterPro" id="IPR058686">
    <property type="entry name" value="Ig_NPHP4_3rd"/>
</dbReference>
<dbReference type="GO" id="GO:0090090">
    <property type="term" value="P:negative regulation of canonical Wnt signaling pathway"/>
    <property type="evidence" value="ECO:0007669"/>
    <property type="project" value="InterPro"/>
</dbReference>
<comment type="caution">
    <text evidence="9">The sequence shown here is derived from an EMBL/GenBank/DDBJ whole genome shotgun (WGS) entry which is preliminary data.</text>
</comment>
<feature type="domain" description="EF-hand" evidence="3">
    <location>
        <begin position="1166"/>
        <end position="1201"/>
    </location>
</feature>
<feature type="compositionally biased region" description="Acidic residues" evidence="2">
    <location>
        <begin position="23"/>
        <end position="40"/>
    </location>
</feature>
<dbReference type="PROSITE" id="PS50222">
    <property type="entry name" value="EF_HAND_2"/>
    <property type="match status" value="15"/>
</dbReference>
<feature type="compositionally biased region" description="Polar residues" evidence="2">
    <location>
        <begin position="2278"/>
        <end position="2311"/>
    </location>
</feature>
<feature type="domain" description="EF-hand" evidence="3">
    <location>
        <begin position="1505"/>
        <end position="1540"/>
    </location>
</feature>
<dbReference type="Proteomes" id="UP000697107">
    <property type="component" value="Unassembled WGS sequence"/>
</dbReference>
<feature type="compositionally biased region" description="Basic and acidic residues" evidence="2">
    <location>
        <begin position="2229"/>
        <end position="2241"/>
    </location>
</feature>
<dbReference type="SMART" id="SM00054">
    <property type="entry name" value="EFh"/>
    <property type="match status" value="14"/>
</dbReference>
<evidence type="ECO:0000259" key="3">
    <source>
        <dbReference type="PROSITE" id="PS50222"/>
    </source>
</evidence>
<protein>
    <recommendedName>
        <fullName evidence="3">EF-hand domain-containing protein</fullName>
    </recommendedName>
</protein>
<evidence type="ECO:0000256" key="1">
    <source>
        <dbReference type="ARBA" id="ARBA00022837"/>
    </source>
</evidence>
<dbReference type="EMBL" id="RCMI01000196">
    <property type="protein sequence ID" value="KAG2926478.1"/>
    <property type="molecule type" value="Genomic_DNA"/>
</dbReference>
<evidence type="ECO:0000313" key="4">
    <source>
        <dbReference type="EMBL" id="KAG2859432.1"/>
    </source>
</evidence>
<dbReference type="EMBL" id="RCMG01000216">
    <property type="protein sequence ID" value="KAG2859432.1"/>
    <property type="molecule type" value="Genomic_DNA"/>
</dbReference>
<feature type="region of interest" description="Disordered" evidence="2">
    <location>
        <begin position="1809"/>
        <end position="1845"/>
    </location>
</feature>
<dbReference type="InterPro" id="IPR011992">
    <property type="entry name" value="EF-hand-dom_pair"/>
</dbReference>
<feature type="domain" description="EF-hand" evidence="3">
    <location>
        <begin position="1296"/>
        <end position="1331"/>
    </location>
</feature>
<feature type="compositionally biased region" description="Low complexity" evidence="2">
    <location>
        <begin position="63"/>
        <end position="74"/>
    </location>
</feature>
<evidence type="ECO:0000313" key="8">
    <source>
        <dbReference type="EMBL" id="KAG3222601.1"/>
    </source>
</evidence>
<sequence length="2989" mass="332263">MVSKASASRASSEHVSSSSSSGFDEDSFESDPPSEAELSTDSELSTVQRARATRVSRRRWRKSQTQLLSTSTLLPPAEPASTSLWTTREKQFEKFRSSLLSMPVPEGVVRIEKAKGYSFHVMSVLNWVLPDSVLHTSAIPASGGNNESEDDEEEPLITLGVHVSLFHAVSKRFFGNTWVSPELAVDPFQIKQARHPKDGTLRYVIENALLNFRAYFISDIIDANCVGVLELVAYEKDPDSKATVRVVGCGWTLLPLFARQQPVQSDTKDEPSSVPSAFSLNTSGDSVSVFTGSPRTLWELHPDAWSAQEKHEGSKFYYQIVQYEPMLSIAMFLRKNELVGALDPIPGLKNGNLANIDMGKKPKMLLQEEDDTTYEETLASFVKIASLVPKAVQVEEPFELNVVSTRVAINLRDEIEANLVSRLRISRKAIHQGATSVEGEISARVLKIALHNGRCFRTRQFMVPLKADPNGGDTLFCVRNHSKLRGFVFHPNMAIVVVLQYTVHFRVVWPAKLKQQALEAQKPLPPDEDVVLVTMGARALVPSDGKKLYLYDKYHHATAATAEPLATLGGVLLQQQEDRRRVLHVDLLSGAACRPYSDNTLYTPPDQVTRSLQNREVSLKDSFAFCDLKITIDEEIPATEQPIEETTAPLSPGLESNQISEEDEDYAADQWARKLLGKANNNPVLAQTLNALATSPTNKEKPVDSRPKTPSPTKKQQVERADPTTDAPTSELSRASKTLLTRYGYMDSHDKPPASLTNNQKTHDKRRKPKKIELIAKSIETEVNDPFKANEIRFHFAAYRACSPGAQVKDDMACNPAPSRVYFTFQFYNFPATRTETLRLSKAFDNGAGGEIQTFLLMRDTSANKPSLAIQFDVDTTATMNPLETRRFAEYLKWNNLYVDVWDADSLFQLGTFAISLHELLRQGNSVKKFQAEVEIAPPLGGTMTPDHCGDDEGIVCTVPDKKRREDGANIGRIQLLMSSYGLKGEHYIDQHVVESKPSCTAAPDNQQPRRPKHRVRARPLVESNAELYRLLSQEGFYGDRLAKDLRERKEPQPRQRQNFSNANTLTPKEIATLCELFGSRKAVSDGSQAARTRPTRIQCDLEGKTGLLALLSLRPPEIAAPTAIHVPKPAEKQPENAKPEQKLQTKTAAADRAQRLKRVLAIATKNHLALADAFALFDVKKDGFLSREEFIRAMRSLGKVFDDLSDDDLGLLADLLDTNKDGKIEHAEFRRFVKEPTRMSRTEWRGHIKRIIVRALEKGIRVHHVFAEIDASGDGKLSYEEFECGLKQLGISTDNDKEGVRELLTELDTDHDGTISYTEFLESLGISVEENMKEVVKETVKDITEDVGEILSRLTKKGVSFEDVFMHFDTDRNGTLSVEEFTKALNQLLQLDGADGDTLKKFERDAVEVYVQSINADGDMKIDYREFLTACGVSGMEMQEEATHFQQAARDKANRKLIKLIVRACAGGMTIQEVFKQFDSDSDGSISLTEFQTTMEKLFLGQGMTADDAALVAARFDTNRDGLISQREFQDFGVELRKNQQSLTNIFLPHLDKLSTLDLSSKLAAQKWTSFCRAKLGLSPRIISTEVTPLMSYFGFADEDNGVDIQELCALCKTVQSATSPSGKEDAVERLRTLLVKAKDQGLDLTKSFAHFDANGDGEITRAELKRGLVALGCFKDMKEADFDSLLEQLDEDSSGKIDFSEFRVLMKDNKSAGEDVDDKEELVNKLKALMEKAVEKGVSIDACFAHFDKDGDGNIKKEEFVTAMTELGFAADKSVINGVIKLLDRNESGTISLSEFKQLFPLTEKSSEEKIEVKRPTEKQGQSCEDTSGKVNSSEPSSARKTTETKLQKLLLSAEASGVDVKKCFAHFDSDNSGVITNDEFVTAMKQLPGFENVQDEDTLEIVKKLDKDGSGSVSLEEFEAFLRKPAPSSTEELGRELDATEAVPAPDVTKTSDTIGAGTEATSVDDSAAVKDSGLDDVFQTEGGDESVPIAVEPLSNVIDTEPQVPVTKASNSPSDEAKEPSPSTPEDPVKHDKAPTTASSEALADNLQTKTPSERPVRSSSFGKGKAPASSGAPLRRTNTDSKAAGSEDAQAPQRGSFAVVRAAKKSEMTASTAVSEDGTAAKSSLSKEASDGLAQLKKLLQTASEKGVAVQQSFNHFDKEAKGVVSYAEFATGLRELGTDFVKLSHENIVTMATALDCKQQNGLRVEDFASFLEIPAVAGGTERSADLPKGEEDQSAKSSDAQGLPETASKRPPPLRRTGSSQIPAKKPPRPSSGTQSARATADTPSTVVQDKPWKTQSVKVSTPTEKVENTLEPVASTIDQVAKDADGSDVVIPPKDTPRDQQKEGAVAASLDCNYTFNSNPEIRAVELKLRQTALEAYQRGILPLRVVSKFLQDADDRRGRVPGCERSRKKRSELLRVEFLQVLMELGFTLLSDRDDDDESGLSGGMPKPVTKMNDHLYARQLERLSRYRQHVRSDEAKAHKQLVRAVAKTKKHQQYGNQQAEESLRRFEDEKNQLLRVLSYYRDGHKKSLVYSLLRQQVTTSLTLFPSLGDLLFLELPFTNPYNHNDRFRIELLLPSSREIAVVLDLEIVRNSEEWTFYRENLPLAYGFITSNAHIEDEMIDDHDEVVMEAHDQLHIPMRLRWLDTSDAFTKAQNTKKIPVSVVIKSCSHGHTVALFNMELHPQPFVCHRVLRFSHPASSIWRWKLRYPKGKFVVCMDPSVAMDLVRTGEDQASNSGLASFKCRVGEYPALETFFVVLYDDMYYARVFEVWQIRIQAKLRVDVNAVLGQSVRHELVIKGDGGGEVGKRHVMCFTPMQHRDLVQFRPAHVFTLTPQAFNRIEFAFCAVENRAETQMVMLVNLVDVETHELVGAWSVHVTLALPVITKTYELRLPVGRAAQKKISYSNPWDQPQTIMLRSSAPKLLVPREPVLRLPSNGQAFLRLAFAARNHSEAASQDIYLFINDKRTDQNEECLLFQVTYE</sequence>
<dbReference type="CDD" id="cd00051">
    <property type="entry name" value="EFh"/>
    <property type="match status" value="5"/>
</dbReference>
<dbReference type="InterPro" id="IPR058685">
    <property type="entry name" value="Ig_NPHP4_4th"/>
</dbReference>
<organism evidence="9 10">
    <name type="scientific">Phytophthora cactorum</name>
    <dbReference type="NCBI Taxonomy" id="29920"/>
    <lineage>
        <taxon>Eukaryota</taxon>
        <taxon>Sar</taxon>
        <taxon>Stramenopiles</taxon>
        <taxon>Oomycota</taxon>
        <taxon>Peronosporomycetes</taxon>
        <taxon>Peronosporales</taxon>
        <taxon>Peronosporaceae</taxon>
        <taxon>Phytophthora</taxon>
    </lineage>
</organism>
<feature type="region of interest" description="Disordered" evidence="2">
    <location>
        <begin position="1928"/>
        <end position="2101"/>
    </location>
</feature>
<feature type="domain" description="EF-hand" evidence="3">
    <location>
        <begin position="1357"/>
        <end position="1392"/>
    </location>
</feature>
<dbReference type="STRING" id="29920.A0A329RWY6"/>
<evidence type="ECO:0000313" key="5">
    <source>
        <dbReference type="EMBL" id="KAG2926478.1"/>
    </source>
</evidence>
<feature type="domain" description="EF-hand" evidence="3">
    <location>
        <begin position="1679"/>
        <end position="1714"/>
    </location>
</feature>
<feature type="domain" description="EF-hand" evidence="3">
    <location>
        <begin position="1258"/>
        <end position="1293"/>
    </location>
</feature>
<feature type="compositionally biased region" description="Basic and acidic residues" evidence="2">
    <location>
        <begin position="1809"/>
        <end position="1820"/>
    </location>
</feature>
<dbReference type="Pfam" id="PF13499">
    <property type="entry name" value="EF-hand_7"/>
    <property type="match status" value="7"/>
</dbReference>
<feature type="compositionally biased region" description="Polar residues" evidence="2">
    <location>
        <begin position="2040"/>
        <end position="2055"/>
    </location>
</feature>
<feature type="region of interest" description="Disordered" evidence="2">
    <location>
        <begin position="636"/>
        <end position="666"/>
    </location>
</feature>
<dbReference type="SUPFAM" id="SSF47473">
    <property type="entry name" value="EF-hand"/>
    <property type="match status" value="4"/>
</dbReference>
<feature type="domain" description="EF-hand" evidence="3">
    <location>
        <begin position="1858"/>
        <end position="1893"/>
    </location>
</feature>
<dbReference type="InterPro" id="IPR058765">
    <property type="entry name" value="NPHP4_C2-like"/>
</dbReference>
<dbReference type="InterPro" id="IPR029775">
    <property type="entry name" value="NPHP4"/>
</dbReference>
<dbReference type="GO" id="GO:0005509">
    <property type="term" value="F:calcium ion binding"/>
    <property type="evidence" value="ECO:0007669"/>
    <property type="project" value="InterPro"/>
</dbReference>
<dbReference type="EMBL" id="MJFZ01000465">
    <property type="protein sequence ID" value="RAW28829.1"/>
    <property type="molecule type" value="Genomic_DNA"/>
</dbReference>
<reference evidence="4" key="2">
    <citation type="submission" date="2018-10" db="EMBL/GenBank/DDBJ databases">
        <title>Effector identification in a new, highly contiguous assembly of the strawberry crown rot pathogen Phytophthora cactorum.</title>
        <authorList>
            <person name="Armitage A.D."/>
            <person name="Nellist C.F."/>
            <person name="Bates H."/>
            <person name="Vickerstaff R.J."/>
            <person name="Harrison R.J."/>
        </authorList>
    </citation>
    <scope>NUCLEOTIDE SEQUENCE</scope>
    <source>
        <strain evidence="4">15-7</strain>
        <strain evidence="5">4032</strain>
        <strain evidence="6">4040</strain>
        <strain evidence="7">P415</strain>
        <strain evidence="8">P421</strain>
    </source>
</reference>
<dbReference type="EMBL" id="RCML01000093">
    <property type="protein sequence ID" value="KAG2991979.1"/>
    <property type="molecule type" value="Genomic_DNA"/>
</dbReference>
<dbReference type="VEuPathDB" id="FungiDB:PC110_g14800"/>
<feature type="domain" description="EF-hand" evidence="3">
    <location>
        <begin position="2150"/>
        <end position="2185"/>
    </location>
</feature>
<proteinExistence type="predicted"/>
<feature type="compositionally biased region" description="Low complexity" evidence="2">
    <location>
        <begin position="1"/>
        <end position="22"/>
    </location>
</feature>
<name>A0A329RWY6_9STRA</name>
<evidence type="ECO:0000313" key="6">
    <source>
        <dbReference type="EMBL" id="KAG2930975.1"/>
    </source>
</evidence>
<feature type="domain" description="EF-hand" evidence="3">
    <location>
        <begin position="1467"/>
        <end position="1502"/>
    </location>
</feature>
<feature type="compositionally biased region" description="Polar residues" evidence="2">
    <location>
        <begin position="1952"/>
        <end position="1968"/>
    </location>
</feature>
<gene>
    <name evidence="9" type="ORF">PC110_g14800</name>
    <name evidence="4" type="ORF">PC113_g8934</name>
    <name evidence="5" type="ORF">PC115_g7895</name>
    <name evidence="6" type="ORF">PC117_g13613</name>
    <name evidence="7" type="ORF">PC118_g4807</name>
    <name evidence="8" type="ORF">PC129_g6689</name>
</gene>
<feature type="domain" description="EF-hand" evidence="3">
    <location>
        <begin position="1896"/>
        <end position="1931"/>
    </location>
</feature>
<evidence type="ECO:0000313" key="9">
    <source>
        <dbReference type="EMBL" id="RAW28829.1"/>
    </source>
</evidence>
<dbReference type="Pfam" id="PF26187">
    <property type="entry name" value="Ig_NPHP4_4th"/>
    <property type="match status" value="1"/>
</dbReference>
<dbReference type="PROSITE" id="PS00018">
    <property type="entry name" value="EF_HAND_1"/>
    <property type="match status" value="11"/>
</dbReference>
<feature type="region of interest" description="Disordered" evidence="2">
    <location>
        <begin position="2228"/>
        <end position="2314"/>
    </location>
</feature>
<dbReference type="InterPro" id="IPR018247">
    <property type="entry name" value="EF_Hand_1_Ca_BS"/>
</dbReference>
<reference evidence="9 10" key="1">
    <citation type="submission" date="2018-01" db="EMBL/GenBank/DDBJ databases">
        <title>Draft genome of the strawberry crown rot pathogen Phytophthora cactorum.</title>
        <authorList>
            <person name="Armitage A.D."/>
            <person name="Lysoe E."/>
            <person name="Nellist C.F."/>
            <person name="Harrison R.J."/>
            <person name="Brurberg M.B."/>
        </authorList>
    </citation>
    <scope>NUCLEOTIDE SEQUENCE [LARGE SCALE GENOMIC DNA]</scope>
    <source>
        <strain evidence="9 10">10300</strain>
    </source>
</reference>
<feature type="domain" description="EF-hand" evidence="3">
    <location>
        <begin position="1641"/>
        <end position="1676"/>
    </location>
</feature>
<accession>A0A329RWY6</accession>
<feature type="compositionally biased region" description="Basic and acidic residues" evidence="2">
    <location>
        <begin position="698"/>
        <end position="707"/>
    </location>
</feature>
<dbReference type="Proteomes" id="UP000251314">
    <property type="component" value="Unassembled WGS sequence"/>
</dbReference>
<evidence type="ECO:0000313" key="10">
    <source>
        <dbReference type="Proteomes" id="UP000251314"/>
    </source>
</evidence>
<feature type="compositionally biased region" description="Polar residues" evidence="2">
    <location>
        <begin position="1821"/>
        <end position="1842"/>
    </location>
</feature>
<keyword evidence="10" id="KW-1185">Reference proteome</keyword>
<feature type="domain" description="EF-hand" evidence="3">
    <location>
        <begin position="1205"/>
        <end position="1240"/>
    </location>
</feature>
<dbReference type="Proteomes" id="UP000774804">
    <property type="component" value="Unassembled WGS sequence"/>
</dbReference>
<feature type="domain" description="EF-hand" evidence="3">
    <location>
        <begin position="1737"/>
        <end position="1772"/>
    </location>
</feature>
<dbReference type="InterPro" id="IPR002048">
    <property type="entry name" value="EF_hand_dom"/>
</dbReference>